<keyword evidence="1" id="KW-0472">Membrane</keyword>
<organism evidence="2 3">
    <name type="scientific">Rhizobium giardinii</name>
    <dbReference type="NCBI Taxonomy" id="56731"/>
    <lineage>
        <taxon>Bacteria</taxon>
        <taxon>Pseudomonadati</taxon>
        <taxon>Pseudomonadota</taxon>
        <taxon>Alphaproteobacteria</taxon>
        <taxon>Hyphomicrobiales</taxon>
        <taxon>Rhizobiaceae</taxon>
        <taxon>Rhizobium/Agrobacterium group</taxon>
        <taxon>Rhizobium</taxon>
    </lineage>
</organism>
<gene>
    <name evidence="2" type="ORF">GGD55_002065</name>
</gene>
<evidence type="ECO:0000313" key="3">
    <source>
        <dbReference type="Proteomes" id="UP000585507"/>
    </source>
</evidence>
<keyword evidence="3" id="KW-1185">Reference proteome</keyword>
<accession>A0A7W8X874</accession>
<reference evidence="2 3" key="1">
    <citation type="submission" date="2020-08" db="EMBL/GenBank/DDBJ databases">
        <title>Genomic Encyclopedia of Type Strains, Phase IV (KMG-V): Genome sequencing to study the core and pangenomes of soil and plant-associated prokaryotes.</title>
        <authorList>
            <person name="Whitman W."/>
        </authorList>
    </citation>
    <scope>NUCLEOTIDE SEQUENCE [LARGE SCALE GENOMIC DNA]</scope>
    <source>
        <strain evidence="2 3">SEMIA 4084</strain>
    </source>
</reference>
<dbReference type="EMBL" id="JACHBK010000004">
    <property type="protein sequence ID" value="MBB5535371.1"/>
    <property type="molecule type" value="Genomic_DNA"/>
</dbReference>
<evidence type="ECO:0000256" key="1">
    <source>
        <dbReference type="SAM" id="Phobius"/>
    </source>
</evidence>
<sequence length="48" mass="5725">MSSILNISYLGNLGRFLRRFRYVDFLIRASPALSLAFLTYITFEDYLW</sequence>
<name>A0A7W8X874_9HYPH</name>
<keyword evidence="1" id="KW-1133">Transmembrane helix</keyword>
<feature type="transmembrane region" description="Helical" evidence="1">
    <location>
        <begin position="25"/>
        <end position="43"/>
    </location>
</feature>
<evidence type="ECO:0000313" key="2">
    <source>
        <dbReference type="EMBL" id="MBB5535371.1"/>
    </source>
</evidence>
<protein>
    <submittedName>
        <fullName evidence="2">Uncharacterized protein</fullName>
    </submittedName>
</protein>
<comment type="caution">
    <text evidence="2">The sequence shown here is derived from an EMBL/GenBank/DDBJ whole genome shotgun (WGS) entry which is preliminary data.</text>
</comment>
<keyword evidence="1" id="KW-0812">Transmembrane</keyword>
<proteinExistence type="predicted"/>
<dbReference type="AlphaFoldDB" id="A0A7W8X874"/>
<dbReference type="Proteomes" id="UP000585507">
    <property type="component" value="Unassembled WGS sequence"/>
</dbReference>